<organism evidence="3 4">
    <name type="scientific">Puccinia striiformis f. sp. tritici PST-78</name>
    <dbReference type="NCBI Taxonomy" id="1165861"/>
    <lineage>
        <taxon>Eukaryota</taxon>
        <taxon>Fungi</taxon>
        <taxon>Dikarya</taxon>
        <taxon>Basidiomycota</taxon>
        <taxon>Pucciniomycotina</taxon>
        <taxon>Pucciniomycetes</taxon>
        <taxon>Pucciniales</taxon>
        <taxon>Pucciniaceae</taxon>
        <taxon>Puccinia</taxon>
    </lineage>
</organism>
<evidence type="ECO:0000256" key="1">
    <source>
        <dbReference type="SAM" id="MobiDB-lite"/>
    </source>
</evidence>
<accession>A0A0L0V0G3</accession>
<dbReference type="Pfam" id="PF14303">
    <property type="entry name" value="NAM-associated"/>
    <property type="match status" value="1"/>
</dbReference>
<evidence type="ECO:0000313" key="3">
    <source>
        <dbReference type="EMBL" id="KNE92479.1"/>
    </source>
</evidence>
<protein>
    <recommendedName>
        <fullName evidence="2">No apical meristem-associated C-terminal domain-containing protein</fullName>
    </recommendedName>
</protein>
<feature type="region of interest" description="Disordered" evidence="1">
    <location>
        <begin position="249"/>
        <end position="269"/>
    </location>
</feature>
<feature type="region of interest" description="Disordered" evidence="1">
    <location>
        <begin position="1"/>
        <end position="43"/>
    </location>
</feature>
<feature type="compositionally biased region" description="Polar residues" evidence="1">
    <location>
        <begin position="252"/>
        <end position="269"/>
    </location>
</feature>
<feature type="compositionally biased region" description="Basic and acidic residues" evidence="1">
    <location>
        <begin position="226"/>
        <end position="235"/>
    </location>
</feature>
<feature type="domain" description="No apical meristem-associated C-terminal" evidence="2">
    <location>
        <begin position="141"/>
        <end position="259"/>
    </location>
</feature>
<keyword evidence="4" id="KW-1185">Reference proteome</keyword>
<dbReference type="PANTHER" id="PTHR45125:SF3">
    <property type="entry name" value="NO-APICAL-MERISTEM-ASSOCIATED CARBOXY-TERMINAL DOMAIN PROTEIN"/>
    <property type="match status" value="1"/>
</dbReference>
<feature type="region of interest" description="Disordered" evidence="1">
    <location>
        <begin position="199"/>
        <end position="235"/>
    </location>
</feature>
<dbReference type="Proteomes" id="UP000054564">
    <property type="component" value="Unassembled WGS sequence"/>
</dbReference>
<dbReference type="OrthoDB" id="2507429at2759"/>
<name>A0A0L0V0G3_9BASI</name>
<comment type="caution">
    <text evidence="3">The sequence shown here is derived from an EMBL/GenBank/DDBJ whole genome shotgun (WGS) entry which is preliminary data.</text>
</comment>
<dbReference type="InterPro" id="IPR029466">
    <property type="entry name" value="NAM-associated_C"/>
</dbReference>
<dbReference type="PANTHER" id="PTHR45125">
    <property type="entry name" value="F21J9.4-RELATED"/>
    <property type="match status" value="1"/>
</dbReference>
<reference evidence="4" key="1">
    <citation type="submission" date="2014-03" db="EMBL/GenBank/DDBJ databases">
        <title>The Genome Sequence of Puccinia striiformis f. sp. tritici PST-78.</title>
        <authorList>
            <consortium name="The Broad Institute Genome Sequencing Platform"/>
            <person name="Cuomo C."/>
            <person name="Hulbert S."/>
            <person name="Chen X."/>
            <person name="Walker B."/>
            <person name="Young S.K."/>
            <person name="Zeng Q."/>
            <person name="Gargeya S."/>
            <person name="Fitzgerald M."/>
            <person name="Haas B."/>
            <person name="Abouelleil A."/>
            <person name="Alvarado L."/>
            <person name="Arachchi H.M."/>
            <person name="Berlin A.M."/>
            <person name="Chapman S.B."/>
            <person name="Goldberg J."/>
            <person name="Griggs A."/>
            <person name="Gujja S."/>
            <person name="Hansen M."/>
            <person name="Howarth C."/>
            <person name="Imamovic A."/>
            <person name="Larimer J."/>
            <person name="McCowan C."/>
            <person name="Montmayeur A."/>
            <person name="Murphy C."/>
            <person name="Neiman D."/>
            <person name="Pearson M."/>
            <person name="Priest M."/>
            <person name="Roberts A."/>
            <person name="Saif S."/>
            <person name="Shea T."/>
            <person name="Sisk P."/>
            <person name="Sykes S."/>
            <person name="Wortman J."/>
            <person name="Nusbaum C."/>
            <person name="Birren B."/>
        </authorList>
    </citation>
    <scope>NUCLEOTIDE SEQUENCE [LARGE SCALE GENOMIC DNA]</scope>
    <source>
        <strain evidence="4">race PST-78</strain>
    </source>
</reference>
<dbReference type="STRING" id="1165861.A0A0L0V0G3"/>
<dbReference type="EMBL" id="AJIL01000163">
    <property type="protein sequence ID" value="KNE92479.1"/>
    <property type="molecule type" value="Genomic_DNA"/>
</dbReference>
<sequence>MIDLASPSAKDTLANLAPLSEKSTSPNKPVPPESADSKGSRLKNYDNKEDVNICNLWLNISQDPLNLTNQAADTFWKRVGERYESMRDDTLKFRTWSSVKSCWQILQHAVNKLCGAINGVNAEDQFNNALKYYKATSEKNKKFSHIQCYYVLHEALKWKEHRAEWLQKQQEEKKKGKKSGSAGNSGIFDGTTIDFLASDPINDDTSSKTPSIKSKPKGRPPIGTQKAKDLLAKAREDNKFEEEILSAHRDLAQQTKNKTLSSQANKKPS</sequence>
<dbReference type="AlphaFoldDB" id="A0A0L0V0G3"/>
<evidence type="ECO:0000259" key="2">
    <source>
        <dbReference type="Pfam" id="PF14303"/>
    </source>
</evidence>
<proteinExistence type="predicted"/>
<evidence type="ECO:0000313" key="4">
    <source>
        <dbReference type="Proteomes" id="UP000054564"/>
    </source>
</evidence>
<gene>
    <name evidence="3" type="ORF">PSTG_14140</name>
</gene>